<proteinExistence type="predicted"/>
<gene>
    <name evidence="1" type="ORF">MGWOODY_XGa1769</name>
</gene>
<reference evidence="1" key="1">
    <citation type="submission" date="2015-10" db="EMBL/GenBank/DDBJ databases">
        <authorList>
            <person name="Gilbert D.G."/>
        </authorList>
    </citation>
    <scope>NUCLEOTIDE SEQUENCE</scope>
</reference>
<dbReference type="EMBL" id="CZRL01000106">
    <property type="protein sequence ID" value="CUS54779.1"/>
    <property type="molecule type" value="Genomic_DNA"/>
</dbReference>
<organism evidence="1">
    <name type="scientific">hydrothermal vent metagenome</name>
    <dbReference type="NCBI Taxonomy" id="652676"/>
    <lineage>
        <taxon>unclassified sequences</taxon>
        <taxon>metagenomes</taxon>
        <taxon>ecological metagenomes</taxon>
    </lineage>
</organism>
<name>A0A160TY65_9ZZZZ</name>
<evidence type="ECO:0000313" key="1">
    <source>
        <dbReference type="EMBL" id="CUS54779.1"/>
    </source>
</evidence>
<dbReference type="AlphaFoldDB" id="A0A160TY65"/>
<protein>
    <submittedName>
        <fullName evidence="1">Uncharacterized protein</fullName>
    </submittedName>
</protein>
<sequence length="38" mass="4442">MKIEISVLRLSQIIRSFRRFLAILAEFSNSFGAMVLQR</sequence>
<accession>A0A160TY65</accession>